<accession>A0A0F6YLK0</accession>
<organism evidence="1 2">
    <name type="scientific">Sandaracinus amylolyticus</name>
    <dbReference type="NCBI Taxonomy" id="927083"/>
    <lineage>
        <taxon>Bacteria</taxon>
        <taxon>Pseudomonadati</taxon>
        <taxon>Myxococcota</taxon>
        <taxon>Polyangia</taxon>
        <taxon>Polyangiales</taxon>
        <taxon>Sandaracinaceae</taxon>
        <taxon>Sandaracinus</taxon>
    </lineage>
</organism>
<dbReference type="KEGG" id="samy:DB32_005575"/>
<dbReference type="AlphaFoldDB" id="A0A0F6YLK0"/>
<gene>
    <name evidence="1" type="ORF">DB32_005575</name>
</gene>
<dbReference type="RefSeq" id="WP_053235572.1">
    <property type="nucleotide sequence ID" value="NZ_CP011125.1"/>
</dbReference>
<sequence>MSLLRRLFGGFGERPPAPPLLLRVRAGSGAIPEQVELVITWASGRRDQRSVVAAQGLCIVPWRVGEGAVQIAVRALGGRASLRVSVRENASGSVHEVRLADELAAE</sequence>
<dbReference type="EMBL" id="CP011125">
    <property type="protein sequence ID" value="AKF08426.1"/>
    <property type="molecule type" value="Genomic_DNA"/>
</dbReference>
<dbReference type="Proteomes" id="UP000034883">
    <property type="component" value="Chromosome"/>
</dbReference>
<dbReference type="STRING" id="927083.DB32_005575"/>
<keyword evidence="2" id="KW-1185">Reference proteome</keyword>
<protein>
    <submittedName>
        <fullName evidence="1">Uncharacterized protein</fullName>
    </submittedName>
</protein>
<name>A0A0F6YLK0_9BACT</name>
<reference evidence="1 2" key="1">
    <citation type="submission" date="2015-03" db="EMBL/GenBank/DDBJ databases">
        <title>Genome assembly of Sandaracinus amylolyticus DSM 53668.</title>
        <authorList>
            <person name="Sharma G."/>
            <person name="Subramanian S."/>
        </authorList>
    </citation>
    <scope>NUCLEOTIDE SEQUENCE [LARGE SCALE GENOMIC DNA]</scope>
    <source>
        <strain evidence="1 2">DSM 53668</strain>
    </source>
</reference>
<proteinExistence type="predicted"/>
<evidence type="ECO:0000313" key="1">
    <source>
        <dbReference type="EMBL" id="AKF08426.1"/>
    </source>
</evidence>
<evidence type="ECO:0000313" key="2">
    <source>
        <dbReference type="Proteomes" id="UP000034883"/>
    </source>
</evidence>